<name>A0A1X0DNW0_9MYCO</name>
<reference evidence="2 3" key="1">
    <citation type="submission" date="2016-12" db="EMBL/GenBank/DDBJ databases">
        <title>The new phylogeny of genus Mycobacterium.</title>
        <authorList>
            <person name="Tortoli E."/>
            <person name="Trovato A."/>
            <person name="Cirillo D.M."/>
        </authorList>
    </citation>
    <scope>NUCLEOTIDE SEQUENCE [LARGE SCALE GENOMIC DNA]</scope>
    <source>
        <strain evidence="2 3">DSM 45130</strain>
    </source>
</reference>
<evidence type="ECO:0000256" key="1">
    <source>
        <dbReference type="ARBA" id="ARBA00009108"/>
    </source>
</evidence>
<dbReference type="Proteomes" id="UP000192801">
    <property type="component" value="Unassembled WGS sequence"/>
</dbReference>
<comment type="similarity">
    <text evidence="1">Belongs to the UPF0749 family.</text>
</comment>
<sequence length="301" mass="31490">MTTRDPSLGGFGAAAGGSAPRTQRLPVPQLLRSLLSQHLDPGYAAMARRRERFGAPRGRVADLAWRALAALLLAAVFTAAIAQTRLMQPGMNEAQRLLADNVRSREAGNAALTRQRDAAAAEVDSVSRQRLRDDATGRGLLDGLDRLGLAAASTPVIGSGLTVTATDPGVGRDLTDAAKQRVPGSRQVILDRDLQLVVNALWSAGAEAIAVGGVRIGPNATMRQAGGAILVDNHPVSSPYRVDAIGPPNTLRDNFEASPAMLRLRQLESAYQAGLTISTGDGLTLPAGTGREVTFARALPS</sequence>
<dbReference type="PANTHER" id="PTHR37313:SF1">
    <property type="entry name" value="UPF0749 PROTEIN RV1823"/>
    <property type="match status" value="1"/>
</dbReference>
<dbReference type="RefSeq" id="WP_083028992.1">
    <property type="nucleotide sequence ID" value="NZ_AP022618.1"/>
</dbReference>
<evidence type="ECO:0000313" key="3">
    <source>
        <dbReference type="Proteomes" id="UP000192801"/>
    </source>
</evidence>
<dbReference type="Pfam" id="PF05949">
    <property type="entry name" value="DUF881"/>
    <property type="match status" value="1"/>
</dbReference>
<comment type="caution">
    <text evidence="2">The sequence shown here is derived from an EMBL/GenBank/DDBJ whole genome shotgun (WGS) entry which is preliminary data.</text>
</comment>
<dbReference type="Gene3D" id="3.30.70.1880">
    <property type="entry name" value="Protein of unknown function DUF881"/>
    <property type="match status" value="1"/>
</dbReference>
<keyword evidence="3" id="KW-1185">Reference proteome</keyword>
<gene>
    <name evidence="2" type="ORF">BST26_01190</name>
</gene>
<dbReference type="InterPro" id="IPR010273">
    <property type="entry name" value="DUF881"/>
</dbReference>
<proteinExistence type="inferred from homology"/>
<dbReference type="STRING" id="444597.BST26_01190"/>
<dbReference type="EMBL" id="MVHS01000002">
    <property type="protein sequence ID" value="ORA73819.1"/>
    <property type="molecule type" value="Genomic_DNA"/>
</dbReference>
<evidence type="ECO:0000313" key="2">
    <source>
        <dbReference type="EMBL" id="ORA73819.1"/>
    </source>
</evidence>
<accession>A0A1X0DNW0</accession>
<protein>
    <submittedName>
        <fullName evidence="2">Uncharacterized protein</fullName>
    </submittedName>
</protein>
<dbReference type="PANTHER" id="PTHR37313">
    <property type="entry name" value="UPF0749 PROTEIN RV1825"/>
    <property type="match status" value="1"/>
</dbReference>
<dbReference type="OrthoDB" id="3218134at2"/>
<dbReference type="GO" id="GO:0005886">
    <property type="term" value="C:plasma membrane"/>
    <property type="evidence" value="ECO:0007669"/>
    <property type="project" value="TreeGrafter"/>
</dbReference>
<organism evidence="2 3">
    <name type="scientific">Mycolicibacterium insubricum</name>
    <dbReference type="NCBI Taxonomy" id="444597"/>
    <lineage>
        <taxon>Bacteria</taxon>
        <taxon>Bacillati</taxon>
        <taxon>Actinomycetota</taxon>
        <taxon>Actinomycetes</taxon>
        <taxon>Mycobacteriales</taxon>
        <taxon>Mycobacteriaceae</taxon>
        <taxon>Mycolicibacterium</taxon>
    </lineage>
</organism>
<dbReference type="AlphaFoldDB" id="A0A1X0DNW0"/>